<comment type="similarity">
    <text evidence="1">Belongs to the metallo-dependent hydrolases superfamily. TatD-type hydrolase family.</text>
</comment>
<dbReference type="InterPro" id="IPR050891">
    <property type="entry name" value="TatD-type_Hydrolase"/>
</dbReference>
<organism evidence="8 14">
    <name type="scientific">Adineta steineri</name>
    <dbReference type="NCBI Taxonomy" id="433720"/>
    <lineage>
        <taxon>Eukaryota</taxon>
        <taxon>Metazoa</taxon>
        <taxon>Spiralia</taxon>
        <taxon>Gnathifera</taxon>
        <taxon>Rotifera</taxon>
        <taxon>Eurotatoria</taxon>
        <taxon>Bdelloidea</taxon>
        <taxon>Adinetida</taxon>
        <taxon>Adinetidae</taxon>
        <taxon>Adineta</taxon>
    </lineage>
</organism>
<dbReference type="InterPro" id="IPR018228">
    <property type="entry name" value="DNase_TatD-rel_CS"/>
</dbReference>
<evidence type="ECO:0000256" key="3">
    <source>
        <dbReference type="ARBA" id="ARBA00022723"/>
    </source>
</evidence>
<evidence type="ECO:0000256" key="1">
    <source>
        <dbReference type="ARBA" id="ARBA00009275"/>
    </source>
</evidence>
<dbReference type="CDD" id="cd01310">
    <property type="entry name" value="TatD_DNAse"/>
    <property type="match status" value="1"/>
</dbReference>
<dbReference type="EMBL" id="CAJOAY010001178">
    <property type="protein sequence ID" value="CAF3805615.1"/>
    <property type="molecule type" value="Genomic_DNA"/>
</dbReference>
<dbReference type="GO" id="GO:0004518">
    <property type="term" value="F:nuclease activity"/>
    <property type="evidence" value="ECO:0007669"/>
    <property type="project" value="UniProtKB-KW"/>
</dbReference>
<dbReference type="EMBL" id="CAJOAZ010000408">
    <property type="protein sequence ID" value="CAF3640439.1"/>
    <property type="molecule type" value="Genomic_DNA"/>
</dbReference>
<accession>A0A813YVM6</accession>
<dbReference type="Proteomes" id="UP000663868">
    <property type="component" value="Unassembled WGS sequence"/>
</dbReference>
<protein>
    <recommendedName>
        <fullName evidence="5">Deoxyribonuclease TATDN1</fullName>
    </recommendedName>
</protein>
<evidence type="ECO:0000313" key="12">
    <source>
        <dbReference type="EMBL" id="CAF3640439.1"/>
    </source>
</evidence>
<feature type="binding site" evidence="7">
    <location>
        <position position="173"/>
    </location>
    <ligand>
        <name>a divalent metal cation</name>
        <dbReference type="ChEBI" id="CHEBI:60240"/>
        <label>2</label>
    </ligand>
</feature>
<dbReference type="PROSITE" id="PS01091">
    <property type="entry name" value="TATD_3"/>
    <property type="match status" value="1"/>
</dbReference>
<dbReference type="GO" id="GO:0016788">
    <property type="term" value="F:hydrolase activity, acting on ester bonds"/>
    <property type="evidence" value="ECO:0007669"/>
    <property type="project" value="InterPro"/>
</dbReference>
<dbReference type="SUPFAM" id="SSF51556">
    <property type="entry name" value="Metallo-dependent hydrolases"/>
    <property type="match status" value="1"/>
</dbReference>
<dbReference type="Gene3D" id="3.20.20.140">
    <property type="entry name" value="Metal-dependent hydrolases"/>
    <property type="match status" value="1"/>
</dbReference>
<evidence type="ECO:0000313" key="9">
    <source>
        <dbReference type="EMBL" id="CAF0946893.1"/>
    </source>
</evidence>
<proteinExistence type="inferred from homology"/>
<evidence type="ECO:0000256" key="4">
    <source>
        <dbReference type="ARBA" id="ARBA00022801"/>
    </source>
</evidence>
<dbReference type="EMBL" id="CAJNOG010000150">
    <property type="protein sequence ID" value="CAF1011937.1"/>
    <property type="molecule type" value="Genomic_DNA"/>
</dbReference>
<dbReference type="InterPro" id="IPR032466">
    <property type="entry name" value="Metal_Hydrolase"/>
</dbReference>
<dbReference type="EMBL" id="CAJNOE010000088">
    <property type="protein sequence ID" value="CAF0890409.1"/>
    <property type="molecule type" value="Genomic_DNA"/>
</dbReference>
<dbReference type="Proteomes" id="UP000663860">
    <property type="component" value="Unassembled WGS sequence"/>
</dbReference>
<keyword evidence="4" id="KW-0378">Hydrolase</keyword>
<evidence type="ECO:0000313" key="13">
    <source>
        <dbReference type="EMBL" id="CAF3805615.1"/>
    </source>
</evidence>
<feature type="binding site" evidence="7">
    <location>
        <position position="147"/>
    </location>
    <ligand>
        <name>a divalent metal cation</name>
        <dbReference type="ChEBI" id="CHEBI:60240"/>
        <label>2</label>
    </ligand>
</feature>
<dbReference type="Proteomes" id="UP000663845">
    <property type="component" value="Unassembled WGS sequence"/>
</dbReference>
<dbReference type="PANTHER" id="PTHR10060:SF15">
    <property type="entry name" value="DEOXYRIBONUCLEASE TATDN1"/>
    <property type="match status" value="1"/>
</dbReference>
<name>A0A813YVM6_9BILA</name>
<dbReference type="FunFam" id="3.20.20.140:FF:000005">
    <property type="entry name" value="TatD family hydrolase"/>
    <property type="match status" value="1"/>
</dbReference>
<evidence type="ECO:0000256" key="7">
    <source>
        <dbReference type="PIRSR" id="PIRSR005902-1"/>
    </source>
</evidence>
<dbReference type="Proteomes" id="UP000663881">
    <property type="component" value="Unassembled WGS sequence"/>
</dbReference>
<dbReference type="PANTHER" id="PTHR10060">
    <property type="entry name" value="TATD FAMILY DEOXYRIBONUCLEASE"/>
    <property type="match status" value="1"/>
</dbReference>
<dbReference type="InterPro" id="IPR001130">
    <property type="entry name" value="TatD-like"/>
</dbReference>
<feature type="binding site" evidence="7">
    <location>
        <position position="225"/>
    </location>
    <ligand>
        <name>a divalent metal cation</name>
        <dbReference type="ChEBI" id="CHEBI:60240"/>
        <label>1</label>
    </ligand>
</feature>
<dbReference type="GO" id="GO:0046872">
    <property type="term" value="F:metal ion binding"/>
    <property type="evidence" value="ECO:0007669"/>
    <property type="project" value="UniProtKB-KW"/>
</dbReference>
<reference evidence="8" key="1">
    <citation type="submission" date="2021-02" db="EMBL/GenBank/DDBJ databases">
        <authorList>
            <person name="Nowell W R."/>
        </authorList>
    </citation>
    <scope>NUCLEOTIDE SEQUENCE</scope>
</reference>
<dbReference type="Proteomes" id="UP000663844">
    <property type="component" value="Unassembled WGS sequence"/>
</dbReference>
<keyword evidence="2" id="KW-0540">Nuclease</keyword>
<evidence type="ECO:0000256" key="2">
    <source>
        <dbReference type="ARBA" id="ARBA00022722"/>
    </source>
</evidence>
<dbReference type="AlphaFoldDB" id="A0A813YVM6"/>
<dbReference type="Pfam" id="PF01026">
    <property type="entry name" value="TatD_DNase"/>
    <property type="match status" value="1"/>
</dbReference>
<gene>
    <name evidence="8" type="ORF">IZO911_LOCUS11688</name>
    <name evidence="10" type="ORF">JYZ213_LOCUS16580</name>
    <name evidence="11" type="ORF">KXQ929_LOCUS4535</name>
    <name evidence="13" type="ORF">OKA104_LOCUS18749</name>
    <name evidence="12" type="ORF">OXD698_LOCUS8440</name>
    <name evidence="9" type="ORF">VCS650_LOCUS11837</name>
</gene>
<evidence type="ECO:0000313" key="11">
    <source>
        <dbReference type="EMBL" id="CAF3589287.1"/>
    </source>
</evidence>
<dbReference type="OrthoDB" id="413993at2759"/>
<evidence type="ECO:0000313" key="14">
    <source>
        <dbReference type="Proteomes" id="UP000663860"/>
    </source>
</evidence>
<dbReference type="EMBL" id="CAJNON010000089">
    <property type="protein sequence ID" value="CAF0946893.1"/>
    <property type="molecule type" value="Genomic_DNA"/>
</dbReference>
<dbReference type="EMBL" id="CAJOBB010000157">
    <property type="protein sequence ID" value="CAF3589287.1"/>
    <property type="molecule type" value="Genomic_DNA"/>
</dbReference>
<keyword evidence="3 7" id="KW-0479">Metal-binding</keyword>
<comment type="function">
    <text evidence="6">Deoxyribonuclease which catalyzes (in vitro) the decatenation of kinetoplast DNA, which are circular DNA catenated to each other, producing linear DNA molecules. Plays an important role in chromosomal segregation and cell cycle progression during eye development probably via its DNA decatenation activity.</text>
</comment>
<evidence type="ECO:0000256" key="6">
    <source>
        <dbReference type="ARBA" id="ARBA00045223"/>
    </source>
</evidence>
<dbReference type="PIRSF" id="PIRSF005902">
    <property type="entry name" value="DNase_TatD"/>
    <property type="match status" value="1"/>
</dbReference>
<feature type="binding site" evidence="7">
    <location>
        <position position="111"/>
    </location>
    <ligand>
        <name>a divalent metal cation</name>
        <dbReference type="ChEBI" id="CHEBI:60240"/>
        <label>1</label>
    </ligand>
</feature>
<evidence type="ECO:0000256" key="5">
    <source>
        <dbReference type="ARBA" id="ARBA00039767"/>
    </source>
</evidence>
<evidence type="ECO:0000313" key="10">
    <source>
        <dbReference type="EMBL" id="CAF1011937.1"/>
    </source>
</evidence>
<dbReference type="Proteomes" id="UP000663891">
    <property type="component" value="Unassembled WGS sequence"/>
</dbReference>
<evidence type="ECO:0000313" key="8">
    <source>
        <dbReference type="EMBL" id="CAF0890409.1"/>
    </source>
</evidence>
<sequence length="279" mass="31787">MMATSTMTTAYNLIDIGANLTHRSFKQNIQQVLERAAKAQVSDIIITGTSLSASREASHLATKYNQEQQLVKLYSTVGIHPHDATRHSTYNYREQLVDLLQTNKTNVALGECGLDFDRNFSSPDDQRRVFDTQLQLACEFNLPLFMHERSASSDMLSLLEKYSQHKNFRGVIHCFTHESLDVLQQYLSLNLYIGITGWVCDERRGKNLAKLIPHIPLNRLLIETDAPFLLPRNTPKPWPKNNEPSYLPYVVTKLAECYSISTNEIAKHSTENAKQLFSL</sequence>
<comment type="caution">
    <text evidence="8">The sequence shown here is derived from an EMBL/GenBank/DDBJ whole genome shotgun (WGS) entry which is preliminary data.</text>
</comment>